<keyword evidence="3" id="KW-0378">Hydrolase</keyword>
<dbReference type="Proteomes" id="UP001236663">
    <property type="component" value="Unassembled WGS sequence"/>
</dbReference>
<dbReference type="InterPro" id="IPR036691">
    <property type="entry name" value="Endo/exonu/phosph_ase_sf"/>
</dbReference>
<gene>
    <name evidence="3" type="ORF">QWZ15_02745</name>
</gene>
<keyword evidence="2" id="KW-0732">Signal</keyword>
<dbReference type="PANTHER" id="PTHR12121">
    <property type="entry name" value="CARBON CATABOLITE REPRESSOR PROTEIN 4"/>
    <property type="match status" value="1"/>
</dbReference>
<dbReference type="InterPro" id="IPR050410">
    <property type="entry name" value="CCR4/nocturin_mRNA_transcr"/>
</dbReference>
<dbReference type="PANTHER" id="PTHR12121:SF36">
    <property type="entry name" value="ENDONUCLEASE_EXONUCLEASE_PHOSPHATASE DOMAIN-CONTAINING PROTEIN"/>
    <property type="match status" value="1"/>
</dbReference>
<accession>A0ABT8C3S1</accession>
<dbReference type="GO" id="GO:0004519">
    <property type="term" value="F:endonuclease activity"/>
    <property type="evidence" value="ECO:0007669"/>
    <property type="project" value="UniProtKB-KW"/>
</dbReference>
<keyword evidence="3" id="KW-0255">Endonuclease</keyword>
<dbReference type="EMBL" id="JAUFQS010000003">
    <property type="protein sequence ID" value="MDN3686737.1"/>
    <property type="molecule type" value="Genomic_DNA"/>
</dbReference>
<evidence type="ECO:0000256" key="1">
    <source>
        <dbReference type="SAM" id="MobiDB-lite"/>
    </source>
</evidence>
<dbReference type="CDD" id="cd09083">
    <property type="entry name" value="EEP-1"/>
    <property type="match status" value="1"/>
</dbReference>
<organism evidence="3 4">
    <name type="scientific">Cyclobacterium jeungdonense</name>
    <dbReference type="NCBI Taxonomy" id="708087"/>
    <lineage>
        <taxon>Bacteria</taxon>
        <taxon>Pseudomonadati</taxon>
        <taxon>Bacteroidota</taxon>
        <taxon>Cytophagia</taxon>
        <taxon>Cytophagales</taxon>
        <taxon>Cyclobacteriaceae</taxon>
        <taxon>Cyclobacterium</taxon>
    </lineage>
</organism>
<dbReference type="RefSeq" id="WP_163384882.1">
    <property type="nucleotide sequence ID" value="NZ_JAUFQS010000003.1"/>
</dbReference>
<feature type="region of interest" description="Disordered" evidence="1">
    <location>
        <begin position="206"/>
        <end position="227"/>
    </location>
</feature>
<name>A0ABT8C3S1_9BACT</name>
<evidence type="ECO:0000256" key="2">
    <source>
        <dbReference type="SAM" id="SignalP"/>
    </source>
</evidence>
<keyword evidence="4" id="KW-1185">Reference proteome</keyword>
<feature type="signal peptide" evidence="2">
    <location>
        <begin position="1"/>
        <end position="25"/>
    </location>
</feature>
<evidence type="ECO:0000313" key="3">
    <source>
        <dbReference type="EMBL" id="MDN3686737.1"/>
    </source>
</evidence>
<evidence type="ECO:0000313" key="4">
    <source>
        <dbReference type="Proteomes" id="UP001236663"/>
    </source>
</evidence>
<feature type="chain" id="PRO_5046705646" evidence="2">
    <location>
        <begin position="26"/>
        <end position="287"/>
    </location>
</feature>
<sequence>MAVPFKNYFLVLLLLPNLQITGSWAQDSYSIANYNVFFDTPSNSGNLWEDRGPHLINLIRFHEMDIIGTREGLYSQVEDNSKDLNFPYIGVSKDSGKKEGEFCAVFYNPEKFQLLDKGTFWLSPSLEKPSKDRDAAINRICSWGKFETSEGDLFYVFNVHYDTLGQTASEESSKLLHEKITEINKEHLPCILTGDFYGDESKPAYQESNEEETLHNSKGNSLIPSHGGSRTFHPFNWDLLPEKRIDPVFVSSNFSDIRHANGTVNHCKKFPSNHFPVKLRPKIGKVL</sequence>
<keyword evidence="3" id="KW-0540">Nuclease</keyword>
<reference evidence="4" key="1">
    <citation type="journal article" date="2019" name="Int. J. Syst. Evol. Microbiol.">
        <title>The Global Catalogue of Microorganisms (GCM) 10K type strain sequencing project: providing services to taxonomists for standard genome sequencing and annotation.</title>
        <authorList>
            <consortium name="The Broad Institute Genomics Platform"/>
            <consortium name="The Broad Institute Genome Sequencing Center for Infectious Disease"/>
            <person name="Wu L."/>
            <person name="Ma J."/>
        </authorList>
    </citation>
    <scope>NUCLEOTIDE SEQUENCE [LARGE SCALE GENOMIC DNA]</scope>
    <source>
        <strain evidence="4">CECT 7706</strain>
    </source>
</reference>
<proteinExistence type="predicted"/>
<dbReference type="Gene3D" id="3.60.10.10">
    <property type="entry name" value="Endonuclease/exonuclease/phosphatase"/>
    <property type="match status" value="1"/>
</dbReference>
<dbReference type="SUPFAM" id="SSF56219">
    <property type="entry name" value="DNase I-like"/>
    <property type="match status" value="1"/>
</dbReference>
<comment type="caution">
    <text evidence="3">The sequence shown here is derived from an EMBL/GenBank/DDBJ whole genome shotgun (WGS) entry which is preliminary data.</text>
</comment>
<protein>
    <submittedName>
        <fullName evidence="3">Endonuclease/exonuclease/phosphatase family protein</fullName>
    </submittedName>
</protein>